<comment type="subunit">
    <text evidence="5">Component of the GINS complex.</text>
</comment>
<name>A0A914C4M0_9BILA</name>
<protein>
    <recommendedName>
        <fullName evidence="5">DNA replication complex GINS protein PSF1</fullName>
    </recommendedName>
</protein>
<dbReference type="CDD" id="cd11710">
    <property type="entry name" value="GINS_A_psf1"/>
    <property type="match status" value="1"/>
</dbReference>
<dbReference type="Pfam" id="PF24997">
    <property type="entry name" value="PSF1_C"/>
    <property type="match status" value="1"/>
</dbReference>
<evidence type="ECO:0000256" key="5">
    <source>
        <dbReference type="RuleBase" id="RU368085"/>
    </source>
</evidence>
<evidence type="ECO:0000313" key="8">
    <source>
        <dbReference type="Proteomes" id="UP000887540"/>
    </source>
</evidence>
<keyword evidence="3 5" id="KW-0235">DNA replication</keyword>
<evidence type="ECO:0000256" key="3">
    <source>
        <dbReference type="ARBA" id="ARBA00022705"/>
    </source>
</evidence>
<dbReference type="Gene3D" id="1.20.58.1030">
    <property type="match status" value="1"/>
</dbReference>
<dbReference type="PANTHER" id="PTHR12914">
    <property type="entry name" value="PARTNER OF SLD5"/>
    <property type="match status" value="1"/>
</dbReference>
<dbReference type="CDD" id="cd21696">
    <property type="entry name" value="GINS_B_Psf1"/>
    <property type="match status" value="1"/>
</dbReference>
<dbReference type="Pfam" id="PF05916">
    <property type="entry name" value="Sld5"/>
    <property type="match status" value="1"/>
</dbReference>
<dbReference type="GO" id="GO:0000811">
    <property type="term" value="C:GINS complex"/>
    <property type="evidence" value="ECO:0007669"/>
    <property type="project" value="UniProtKB-UniRule"/>
</dbReference>
<evidence type="ECO:0000313" key="9">
    <source>
        <dbReference type="WBParaSite" id="ACRNAN_Path_286.g1079.t1"/>
    </source>
</evidence>
<dbReference type="InterPro" id="IPR021151">
    <property type="entry name" value="GINS_A"/>
</dbReference>
<evidence type="ECO:0000259" key="7">
    <source>
        <dbReference type="Pfam" id="PF24997"/>
    </source>
</evidence>
<feature type="domain" description="GINS subunit" evidence="6">
    <location>
        <begin position="76"/>
        <end position="145"/>
    </location>
</feature>
<evidence type="ECO:0000259" key="6">
    <source>
        <dbReference type="Pfam" id="PF05916"/>
    </source>
</evidence>
<dbReference type="InterPro" id="IPR036224">
    <property type="entry name" value="GINS_bundle-like_dom_sf"/>
</dbReference>
<sequence length="214" mass="24328">MTSTTKSNVANDAMSLINDLILYQDSIPPYKDEVVKKCAKQIEELYQANYDDILAMRSKLDSSSSSASSIHDDPKMQLCRARQNCIEHIKRLCLTYLTVRLDRLKSLRWKHGGLLPFKIKNNLSPSETEWLNGYSRMLAEFQQSIGDNGVNLFGHIHPPKSLHIHVRALSDYGEFELSDGTTIILKKNSLHYIPREDCDTLLKQGILEFANLGC</sequence>
<evidence type="ECO:0000256" key="4">
    <source>
        <dbReference type="ARBA" id="ARBA00023242"/>
    </source>
</evidence>
<dbReference type="Proteomes" id="UP000887540">
    <property type="component" value="Unplaced"/>
</dbReference>
<evidence type="ECO:0000256" key="2">
    <source>
        <dbReference type="ARBA" id="ARBA00006677"/>
    </source>
</evidence>
<feature type="domain" description="DNA replication complex GINS protein PSF1 C-terminal" evidence="7">
    <location>
        <begin position="160"/>
        <end position="208"/>
    </location>
</feature>
<comment type="function">
    <text evidence="5">Required for correct functioning of the GINS complex, a complex that plays an essential role in the initiation of DNA replication, and progression of DNA replication forks. GINS complex seems to bind preferentially to single-stranded DNA.</text>
</comment>
<dbReference type="WBParaSite" id="ACRNAN_Path_286.g1079.t1">
    <property type="protein sequence ID" value="ACRNAN_Path_286.g1079.t1"/>
    <property type="gene ID" value="ACRNAN_Path_286.g1079"/>
</dbReference>
<keyword evidence="8" id="KW-1185">Reference proteome</keyword>
<comment type="subcellular location">
    <subcellularLocation>
        <location evidence="1 5">Nucleus</location>
    </subcellularLocation>
</comment>
<dbReference type="GO" id="GO:1902983">
    <property type="term" value="P:DNA strand elongation involved in mitotic DNA replication"/>
    <property type="evidence" value="ECO:0007669"/>
    <property type="project" value="TreeGrafter"/>
</dbReference>
<organism evidence="8 9">
    <name type="scientific">Acrobeloides nanus</name>
    <dbReference type="NCBI Taxonomy" id="290746"/>
    <lineage>
        <taxon>Eukaryota</taxon>
        <taxon>Metazoa</taxon>
        <taxon>Ecdysozoa</taxon>
        <taxon>Nematoda</taxon>
        <taxon>Chromadorea</taxon>
        <taxon>Rhabditida</taxon>
        <taxon>Tylenchina</taxon>
        <taxon>Cephalobomorpha</taxon>
        <taxon>Cephaloboidea</taxon>
        <taxon>Cephalobidae</taxon>
        <taxon>Acrobeloides</taxon>
    </lineage>
</organism>
<keyword evidence="4 5" id="KW-0539">Nucleus</keyword>
<accession>A0A914C4M0</accession>
<dbReference type="InterPro" id="IPR056783">
    <property type="entry name" value="PSF1_C"/>
</dbReference>
<evidence type="ECO:0000256" key="1">
    <source>
        <dbReference type="ARBA" id="ARBA00004123"/>
    </source>
</evidence>
<dbReference type="AlphaFoldDB" id="A0A914C4M0"/>
<reference evidence="9" key="1">
    <citation type="submission" date="2022-11" db="UniProtKB">
        <authorList>
            <consortium name="WormBaseParasite"/>
        </authorList>
    </citation>
    <scope>IDENTIFICATION</scope>
</reference>
<comment type="similarity">
    <text evidence="2 5">Belongs to the GINS1/PSF1 family.</text>
</comment>
<dbReference type="InterPro" id="IPR005339">
    <property type="entry name" value="GINS_Psf1"/>
</dbReference>
<dbReference type="SUPFAM" id="SSF158573">
    <property type="entry name" value="GINS helical bundle-like"/>
    <property type="match status" value="1"/>
</dbReference>
<proteinExistence type="inferred from homology"/>
<dbReference type="PANTHER" id="PTHR12914:SF2">
    <property type="entry name" value="DNA REPLICATION COMPLEX GINS PROTEIN PSF1"/>
    <property type="match status" value="1"/>
</dbReference>